<protein>
    <submittedName>
        <fullName evidence="2">Uncharacterized protein</fullName>
    </submittedName>
</protein>
<proteinExistence type="predicted"/>
<evidence type="ECO:0000313" key="1">
    <source>
        <dbReference type="Proteomes" id="UP000887565"/>
    </source>
</evidence>
<accession>A0A915KBB6</accession>
<reference evidence="2" key="1">
    <citation type="submission" date="2022-11" db="UniProtKB">
        <authorList>
            <consortium name="WormBaseParasite"/>
        </authorList>
    </citation>
    <scope>IDENTIFICATION</scope>
</reference>
<sequence length="131" mass="14753">MYKTNRNSDEIVLKYITHFMFEPKTFTGYGNAIENISINQEGGVVIQKLRTADSSLLTVPMEILVVLGKTVLPNIKQQFFSIIKNGARWDRKISKLADAWKTTSSRVTPPPWACPLGICHFQSGRAVHALF</sequence>
<keyword evidence="1" id="KW-1185">Reference proteome</keyword>
<evidence type="ECO:0000313" key="2">
    <source>
        <dbReference type="WBParaSite" id="nRc.2.0.1.t36002-RA"/>
    </source>
</evidence>
<organism evidence="1 2">
    <name type="scientific">Romanomermis culicivorax</name>
    <name type="common">Nematode worm</name>
    <dbReference type="NCBI Taxonomy" id="13658"/>
    <lineage>
        <taxon>Eukaryota</taxon>
        <taxon>Metazoa</taxon>
        <taxon>Ecdysozoa</taxon>
        <taxon>Nematoda</taxon>
        <taxon>Enoplea</taxon>
        <taxon>Dorylaimia</taxon>
        <taxon>Mermithida</taxon>
        <taxon>Mermithoidea</taxon>
        <taxon>Mermithidae</taxon>
        <taxon>Romanomermis</taxon>
    </lineage>
</organism>
<dbReference type="AlphaFoldDB" id="A0A915KBB6"/>
<name>A0A915KBB6_ROMCU</name>
<dbReference type="WBParaSite" id="nRc.2.0.1.t36002-RA">
    <property type="protein sequence ID" value="nRc.2.0.1.t36002-RA"/>
    <property type="gene ID" value="nRc.2.0.1.g36002"/>
</dbReference>
<dbReference type="Proteomes" id="UP000887565">
    <property type="component" value="Unplaced"/>
</dbReference>